<reference evidence="2 3" key="1">
    <citation type="submission" date="2018-10" db="EMBL/GenBank/DDBJ databases">
        <authorList>
            <person name="Chen W.-M."/>
        </authorList>
    </citation>
    <scope>NUCLEOTIDE SEQUENCE [LARGE SCALE GENOMIC DNA]</scope>
    <source>
        <strain evidence="2 3">THS-13</strain>
    </source>
</reference>
<gene>
    <name evidence="2" type="ORF">ED208_03400</name>
</gene>
<accession>A0A3N0VLG8</accession>
<keyword evidence="3" id="KW-1185">Reference proteome</keyword>
<sequence length="58" mass="6140">MISGIVTALLLASFVAITVWAYSARNRTRFEDASRLPLSDDPAPAACQHGGCGCSKEN</sequence>
<name>A0A3N0VLG8_9GAMM</name>
<dbReference type="RefSeq" id="WP_123210435.1">
    <property type="nucleotide sequence ID" value="NZ_RJVO01000001.1"/>
</dbReference>
<evidence type="ECO:0000313" key="2">
    <source>
        <dbReference type="EMBL" id="ROH93580.1"/>
    </source>
</evidence>
<proteinExistence type="predicted"/>
<comment type="caution">
    <text evidence="2">The sequence shown here is derived from an EMBL/GenBank/DDBJ whole genome shotgun (WGS) entry which is preliminary data.</text>
</comment>
<dbReference type="Pfam" id="PF05545">
    <property type="entry name" value="FixQ"/>
    <property type="match status" value="1"/>
</dbReference>
<dbReference type="EMBL" id="RJVO01000001">
    <property type="protein sequence ID" value="ROH93580.1"/>
    <property type="molecule type" value="Genomic_DNA"/>
</dbReference>
<protein>
    <submittedName>
        <fullName evidence="2">Cbb3-type cytochrome c oxidase subunit 3</fullName>
    </submittedName>
</protein>
<dbReference type="AlphaFoldDB" id="A0A3N0VLG8"/>
<feature type="region of interest" description="Disordered" evidence="1">
    <location>
        <begin position="39"/>
        <end position="58"/>
    </location>
</feature>
<dbReference type="Proteomes" id="UP000282106">
    <property type="component" value="Unassembled WGS sequence"/>
</dbReference>
<evidence type="ECO:0000256" key="1">
    <source>
        <dbReference type="SAM" id="MobiDB-lite"/>
    </source>
</evidence>
<dbReference type="InParanoid" id="A0A3N0VLG8"/>
<organism evidence="2 3">
    <name type="scientific">Stagnimonas aquatica</name>
    <dbReference type="NCBI Taxonomy" id="2689987"/>
    <lineage>
        <taxon>Bacteria</taxon>
        <taxon>Pseudomonadati</taxon>
        <taxon>Pseudomonadota</taxon>
        <taxon>Gammaproteobacteria</taxon>
        <taxon>Nevskiales</taxon>
        <taxon>Nevskiaceae</taxon>
        <taxon>Stagnimonas</taxon>
    </lineage>
</organism>
<dbReference type="InterPro" id="IPR008621">
    <property type="entry name" value="Cbb3-typ_cyt_oxidase_comp"/>
</dbReference>
<evidence type="ECO:0000313" key="3">
    <source>
        <dbReference type="Proteomes" id="UP000282106"/>
    </source>
</evidence>